<keyword evidence="1" id="KW-0863">Zinc-finger</keyword>
<evidence type="ECO:0000259" key="3">
    <source>
        <dbReference type="PROSITE" id="PS50089"/>
    </source>
</evidence>
<feature type="domain" description="RING-type" evidence="3">
    <location>
        <begin position="74"/>
        <end position="143"/>
    </location>
</feature>
<name>A0AAN6YSE7_9PEZI</name>
<dbReference type="Proteomes" id="UP001302812">
    <property type="component" value="Unassembled WGS sequence"/>
</dbReference>
<feature type="region of interest" description="Disordered" evidence="2">
    <location>
        <begin position="1"/>
        <end position="42"/>
    </location>
</feature>
<dbReference type="EMBL" id="MU853341">
    <property type="protein sequence ID" value="KAK4112746.1"/>
    <property type="molecule type" value="Genomic_DNA"/>
</dbReference>
<proteinExistence type="predicted"/>
<gene>
    <name evidence="4" type="ORF">N656DRAFT_73708</name>
</gene>
<dbReference type="GeneID" id="89936866"/>
<dbReference type="SUPFAM" id="SSF57850">
    <property type="entry name" value="RING/U-box"/>
    <property type="match status" value="1"/>
</dbReference>
<evidence type="ECO:0000256" key="2">
    <source>
        <dbReference type="SAM" id="MobiDB-lite"/>
    </source>
</evidence>
<dbReference type="InterPro" id="IPR013083">
    <property type="entry name" value="Znf_RING/FYVE/PHD"/>
</dbReference>
<comment type="caution">
    <text evidence="4">The sequence shown here is derived from an EMBL/GenBank/DDBJ whole genome shotgun (WGS) entry which is preliminary data.</text>
</comment>
<dbReference type="AlphaFoldDB" id="A0AAN6YSE7"/>
<dbReference type="Gene3D" id="3.30.40.10">
    <property type="entry name" value="Zinc/RING finger domain, C3HC4 (zinc finger)"/>
    <property type="match status" value="1"/>
</dbReference>
<dbReference type="RefSeq" id="XP_064670316.1">
    <property type="nucleotide sequence ID" value="XM_064812741.1"/>
</dbReference>
<evidence type="ECO:0000313" key="5">
    <source>
        <dbReference type="Proteomes" id="UP001302812"/>
    </source>
</evidence>
<keyword evidence="1" id="KW-0479">Metal-binding</keyword>
<evidence type="ECO:0000256" key="1">
    <source>
        <dbReference type="PROSITE-ProRule" id="PRU00175"/>
    </source>
</evidence>
<reference evidence="4" key="1">
    <citation type="journal article" date="2023" name="Mol. Phylogenet. Evol.">
        <title>Genome-scale phylogeny and comparative genomics of the fungal order Sordariales.</title>
        <authorList>
            <person name="Hensen N."/>
            <person name="Bonometti L."/>
            <person name="Westerberg I."/>
            <person name="Brannstrom I.O."/>
            <person name="Guillou S."/>
            <person name="Cros-Aarteil S."/>
            <person name="Calhoun S."/>
            <person name="Haridas S."/>
            <person name="Kuo A."/>
            <person name="Mondo S."/>
            <person name="Pangilinan J."/>
            <person name="Riley R."/>
            <person name="LaButti K."/>
            <person name="Andreopoulos B."/>
            <person name="Lipzen A."/>
            <person name="Chen C."/>
            <person name="Yan M."/>
            <person name="Daum C."/>
            <person name="Ng V."/>
            <person name="Clum A."/>
            <person name="Steindorff A."/>
            <person name="Ohm R.A."/>
            <person name="Martin F."/>
            <person name="Silar P."/>
            <person name="Natvig D.O."/>
            <person name="Lalanne C."/>
            <person name="Gautier V."/>
            <person name="Ament-Velasquez S.L."/>
            <person name="Kruys A."/>
            <person name="Hutchinson M.I."/>
            <person name="Powell A.J."/>
            <person name="Barry K."/>
            <person name="Miller A.N."/>
            <person name="Grigoriev I.V."/>
            <person name="Debuchy R."/>
            <person name="Gladieux P."/>
            <person name="Hiltunen Thoren M."/>
            <person name="Johannesson H."/>
        </authorList>
    </citation>
    <scope>NUCLEOTIDE SEQUENCE</scope>
    <source>
        <strain evidence="4">CBS 508.74</strain>
    </source>
</reference>
<accession>A0AAN6YSE7</accession>
<keyword evidence="1" id="KW-0862">Zinc</keyword>
<organism evidence="4 5">
    <name type="scientific">Canariomyces notabilis</name>
    <dbReference type="NCBI Taxonomy" id="2074819"/>
    <lineage>
        <taxon>Eukaryota</taxon>
        <taxon>Fungi</taxon>
        <taxon>Dikarya</taxon>
        <taxon>Ascomycota</taxon>
        <taxon>Pezizomycotina</taxon>
        <taxon>Sordariomycetes</taxon>
        <taxon>Sordariomycetidae</taxon>
        <taxon>Sordariales</taxon>
        <taxon>Chaetomiaceae</taxon>
        <taxon>Canariomyces</taxon>
    </lineage>
</organism>
<evidence type="ECO:0000313" key="4">
    <source>
        <dbReference type="EMBL" id="KAK4112746.1"/>
    </source>
</evidence>
<protein>
    <recommendedName>
        <fullName evidence="3">RING-type domain-containing protein</fullName>
    </recommendedName>
</protein>
<sequence>MDVNGTAHCGLEAVVTPPSSPSSSRVSSPVPGPSPQAEPARPEVSVWKDIRNYYLRHGSQTRTESRSPLPLARCPICLENELDIQGLAPSCSSTSSEHNCEAAQVLICGHMVGAECLKAWWHTLLRRQEGQGQGKQLSCPVCRHGLHFRGCNHVIPSYRAPRSSPFHVAIDSPQPNAPPEGVVNGPADPAPYVEDVQAGLELDSLPLNRLARACPLTLLEGGIQPHLCNQCRLERAHRLAVMCEDEFHEVIMRKFRDMGIDLMEEAAHMVGVGKLIRERIVANIRREINAEQPSWGGASHCWGIGSGWRGRGEYA</sequence>
<dbReference type="GO" id="GO:0008270">
    <property type="term" value="F:zinc ion binding"/>
    <property type="evidence" value="ECO:0007669"/>
    <property type="project" value="UniProtKB-KW"/>
</dbReference>
<reference evidence="4" key="2">
    <citation type="submission" date="2023-05" db="EMBL/GenBank/DDBJ databases">
        <authorList>
            <consortium name="Lawrence Berkeley National Laboratory"/>
            <person name="Steindorff A."/>
            <person name="Hensen N."/>
            <person name="Bonometti L."/>
            <person name="Westerberg I."/>
            <person name="Brannstrom I.O."/>
            <person name="Guillou S."/>
            <person name="Cros-Aarteil S."/>
            <person name="Calhoun S."/>
            <person name="Haridas S."/>
            <person name="Kuo A."/>
            <person name="Mondo S."/>
            <person name="Pangilinan J."/>
            <person name="Riley R."/>
            <person name="Labutti K."/>
            <person name="Andreopoulos B."/>
            <person name="Lipzen A."/>
            <person name="Chen C."/>
            <person name="Yanf M."/>
            <person name="Daum C."/>
            <person name="Ng V."/>
            <person name="Clum A."/>
            <person name="Ohm R."/>
            <person name="Martin F."/>
            <person name="Silar P."/>
            <person name="Natvig D."/>
            <person name="Lalanne C."/>
            <person name="Gautier V."/>
            <person name="Ament-Velasquez S.L."/>
            <person name="Kruys A."/>
            <person name="Hutchinson M.I."/>
            <person name="Powell A.J."/>
            <person name="Barry K."/>
            <person name="Miller A.N."/>
            <person name="Grigoriev I.V."/>
            <person name="Debuchy R."/>
            <person name="Gladieux P."/>
            <person name="Thoren M.H."/>
            <person name="Johannesson H."/>
        </authorList>
    </citation>
    <scope>NUCLEOTIDE SEQUENCE</scope>
    <source>
        <strain evidence="4">CBS 508.74</strain>
    </source>
</reference>
<feature type="compositionally biased region" description="Low complexity" evidence="2">
    <location>
        <begin position="14"/>
        <end position="29"/>
    </location>
</feature>
<dbReference type="PROSITE" id="PS50089">
    <property type="entry name" value="ZF_RING_2"/>
    <property type="match status" value="1"/>
</dbReference>
<keyword evidence="5" id="KW-1185">Reference proteome</keyword>
<dbReference type="InterPro" id="IPR001841">
    <property type="entry name" value="Znf_RING"/>
</dbReference>